<evidence type="ECO:0000256" key="1">
    <source>
        <dbReference type="ARBA" id="ARBA00023224"/>
    </source>
</evidence>
<gene>
    <name evidence="5" type="ORF">N783_12520</name>
</gene>
<dbReference type="Gene3D" id="1.10.287.950">
    <property type="entry name" value="Methyl-accepting chemotaxis protein"/>
    <property type="match status" value="1"/>
</dbReference>
<evidence type="ECO:0000313" key="6">
    <source>
        <dbReference type="Proteomes" id="UP000030403"/>
    </source>
</evidence>
<keyword evidence="3" id="KW-1133">Transmembrane helix</keyword>
<evidence type="ECO:0000313" key="5">
    <source>
        <dbReference type="EMBL" id="KGX86138.1"/>
    </source>
</evidence>
<feature type="transmembrane region" description="Helical" evidence="3">
    <location>
        <begin position="142"/>
        <end position="163"/>
    </location>
</feature>
<dbReference type="GO" id="GO:0007165">
    <property type="term" value="P:signal transduction"/>
    <property type="evidence" value="ECO:0007669"/>
    <property type="project" value="UniProtKB-KW"/>
</dbReference>
<dbReference type="SUPFAM" id="SSF58104">
    <property type="entry name" value="Methyl-accepting chemotaxis protein (MCP) signaling domain"/>
    <property type="match status" value="1"/>
</dbReference>
<dbReference type="EMBL" id="AVPF01000033">
    <property type="protein sequence ID" value="KGX86138.1"/>
    <property type="molecule type" value="Genomic_DNA"/>
</dbReference>
<dbReference type="STRING" id="1385511.GCA_000425225_03527"/>
<dbReference type="GO" id="GO:0016020">
    <property type="term" value="C:membrane"/>
    <property type="evidence" value="ECO:0007669"/>
    <property type="project" value="InterPro"/>
</dbReference>
<dbReference type="PROSITE" id="PS50111">
    <property type="entry name" value="CHEMOTAXIS_TRANSDUC_2"/>
    <property type="match status" value="1"/>
</dbReference>
<dbReference type="Pfam" id="PF00015">
    <property type="entry name" value="MCPsignal"/>
    <property type="match status" value="1"/>
</dbReference>
<dbReference type="Proteomes" id="UP000030403">
    <property type="component" value="Unassembled WGS sequence"/>
</dbReference>
<organism evidence="5 6">
    <name type="scientific">Pontibacillus marinus BH030004 = DSM 16465</name>
    <dbReference type="NCBI Taxonomy" id="1385511"/>
    <lineage>
        <taxon>Bacteria</taxon>
        <taxon>Bacillati</taxon>
        <taxon>Bacillota</taxon>
        <taxon>Bacilli</taxon>
        <taxon>Bacillales</taxon>
        <taxon>Bacillaceae</taxon>
        <taxon>Pontibacillus</taxon>
    </lineage>
</organism>
<feature type="domain" description="Methyl-accepting transducer" evidence="4">
    <location>
        <begin position="209"/>
        <end position="459"/>
    </location>
</feature>
<feature type="transmembrane region" description="Helical" evidence="3">
    <location>
        <begin position="43"/>
        <end position="63"/>
    </location>
</feature>
<dbReference type="eggNOG" id="COG0840">
    <property type="taxonomic scope" value="Bacteria"/>
</dbReference>
<feature type="transmembrane region" description="Helical" evidence="3">
    <location>
        <begin position="70"/>
        <end position="91"/>
    </location>
</feature>
<dbReference type="RefSeq" id="WP_051255121.1">
    <property type="nucleotide sequence ID" value="NZ_AULJ01000048.1"/>
</dbReference>
<comment type="caution">
    <text evidence="5">The sequence shown here is derived from an EMBL/GenBank/DDBJ whole genome shotgun (WGS) entry which is preliminary data.</text>
</comment>
<accession>A0A0A5G4Q6</accession>
<proteinExistence type="predicted"/>
<evidence type="ECO:0000256" key="3">
    <source>
        <dbReference type="SAM" id="Phobius"/>
    </source>
</evidence>
<dbReference type="PANTHER" id="PTHR32089:SF112">
    <property type="entry name" value="LYSOZYME-LIKE PROTEIN-RELATED"/>
    <property type="match status" value="1"/>
</dbReference>
<keyword evidence="3" id="KW-0812">Transmembrane</keyword>
<reference evidence="5 6" key="1">
    <citation type="submission" date="2013-08" db="EMBL/GenBank/DDBJ databases">
        <authorList>
            <person name="Huang J."/>
            <person name="Wang G."/>
        </authorList>
    </citation>
    <scope>NUCLEOTIDE SEQUENCE [LARGE SCALE GENOMIC DNA]</scope>
    <source>
        <strain evidence="5 6">BH030004</strain>
    </source>
</reference>
<dbReference type="AlphaFoldDB" id="A0A0A5G4Q6"/>
<dbReference type="OrthoDB" id="242546at2"/>
<name>A0A0A5G4Q6_9BACI</name>
<feature type="transmembrane region" description="Helical" evidence="3">
    <location>
        <begin position="97"/>
        <end position="130"/>
    </location>
</feature>
<protein>
    <recommendedName>
        <fullName evidence="4">Methyl-accepting transducer domain-containing protein</fullName>
    </recommendedName>
</protein>
<dbReference type="InterPro" id="IPR004089">
    <property type="entry name" value="MCPsignal_dom"/>
</dbReference>
<keyword evidence="3" id="KW-0472">Membrane</keyword>
<keyword evidence="6" id="KW-1185">Reference proteome</keyword>
<feature type="transmembrane region" description="Helical" evidence="3">
    <location>
        <begin position="17"/>
        <end position="37"/>
    </location>
</feature>
<evidence type="ECO:0000256" key="2">
    <source>
        <dbReference type="PROSITE-ProRule" id="PRU00284"/>
    </source>
</evidence>
<sequence>MDNHQIEKDLKVKQNGVLLKVLIFSILLGVGAEYIVSAPWLNMVVIGGGGTLSVLIIAIFHYLQKFHRVIPYIAIGSIATIGFVIIMTSTYVTNMLFTFYVLAVAAVSLSVSVLTTGGILGALLLTYFAIEKGAMFNFDSRAMAISFVFYALVFVVLFIQVRLSKKLLLDVQSSLTKSDELLQKQQKQTNLIQQTAQKVYEHMTVINQNSSEHTRTMNEMNASFREISHAANSQAASVTDITGATDHANNMLESMIESFEKLTKAGQKVHGDAKEGHDSIHELENTMTGFKDSFKTMSNHMESLSKKIGESTGFTNQIQDIAEQTNLLALNASIEAARAGDSGKGFAVVAEEVRKLAEISNHTAQQINENLKGIEVDAHDTQKQMGSNEVKLEESLAISQEASKAFGEITQEIAHFIDHLKKFGDQAKEIKESSEGIDQSVNDLASVIEQTTATMQQLQVTVEEQTNKQQSLMDSIHETQAAVGELENQH</sequence>
<evidence type="ECO:0000259" key="4">
    <source>
        <dbReference type="PROSITE" id="PS50111"/>
    </source>
</evidence>
<dbReference type="PANTHER" id="PTHR32089">
    <property type="entry name" value="METHYL-ACCEPTING CHEMOTAXIS PROTEIN MCPB"/>
    <property type="match status" value="1"/>
</dbReference>
<dbReference type="SMART" id="SM00283">
    <property type="entry name" value="MA"/>
    <property type="match status" value="1"/>
</dbReference>
<keyword evidence="1 2" id="KW-0807">Transducer</keyword>